<comment type="caution">
    <text evidence="2">The sequence shown here is derived from an EMBL/GenBank/DDBJ whole genome shotgun (WGS) entry which is preliminary data.</text>
</comment>
<proteinExistence type="predicted"/>
<evidence type="ECO:0000313" key="2">
    <source>
        <dbReference type="EMBL" id="KAF4743960.1"/>
    </source>
</evidence>
<keyword evidence="1" id="KW-1133">Transmembrane helix</keyword>
<gene>
    <name evidence="2" type="ORF">FOZ62_012642</name>
</gene>
<evidence type="ECO:0000256" key="1">
    <source>
        <dbReference type="SAM" id="Phobius"/>
    </source>
</evidence>
<reference evidence="2 3" key="1">
    <citation type="submission" date="2020-04" db="EMBL/GenBank/DDBJ databases">
        <title>Perkinsus olseni comparative genomics.</title>
        <authorList>
            <person name="Bogema D.R."/>
        </authorList>
    </citation>
    <scope>NUCLEOTIDE SEQUENCE [LARGE SCALE GENOMIC DNA]</scope>
    <source>
        <strain evidence="2">ATCC PRA-205</strain>
    </source>
</reference>
<dbReference type="AlphaFoldDB" id="A0A7J6THX8"/>
<organism evidence="2 3">
    <name type="scientific">Perkinsus olseni</name>
    <name type="common">Perkinsus atlanticus</name>
    <dbReference type="NCBI Taxonomy" id="32597"/>
    <lineage>
        <taxon>Eukaryota</taxon>
        <taxon>Sar</taxon>
        <taxon>Alveolata</taxon>
        <taxon>Perkinsozoa</taxon>
        <taxon>Perkinsea</taxon>
        <taxon>Perkinsida</taxon>
        <taxon>Perkinsidae</taxon>
        <taxon>Perkinsus</taxon>
    </lineage>
</organism>
<dbReference type="Proteomes" id="UP000574390">
    <property type="component" value="Unassembled WGS sequence"/>
</dbReference>
<evidence type="ECO:0000313" key="3">
    <source>
        <dbReference type="Proteomes" id="UP000574390"/>
    </source>
</evidence>
<feature type="non-terminal residue" evidence="2">
    <location>
        <position position="121"/>
    </location>
</feature>
<accession>A0A7J6THX8</accession>
<protein>
    <submittedName>
        <fullName evidence="2">Uncharacterized protein</fullName>
    </submittedName>
</protein>
<feature type="non-terminal residue" evidence="2">
    <location>
        <position position="1"/>
    </location>
</feature>
<name>A0A7J6THX8_PEROL</name>
<sequence>MMRRRQNSISYSISLLRRLTLMMMMTRTRRRRRKRGHMLRRGRWRRERILRKMIIKVPYISALRILLVPLLMGVCIVNTFKLNCYRGICSTFQLATSTRLYHILPPPHLLMMMLGILLLTI</sequence>
<feature type="transmembrane region" description="Helical" evidence="1">
    <location>
        <begin position="103"/>
        <end position="120"/>
    </location>
</feature>
<keyword evidence="1" id="KW-0812">Transmembrane</keyword>
<dbReference type="EMBL" id="JABANM010007619">
    <property type="protein sequence ID" value="KAF4743960.1"/>
    <property type="molecule type" value="Genomic_DNA"/>
</dbReference>
<keyword evidence="1" id="KW-0472">Membrane</keyword>